<feature type="region of interest" description="Disordered" evidence="1">
    <location>
        <begin position="1"/>
        <end position="23"/>
    </location>
</feature>
<name>A0A7V1BIA3_9RHOB</name>
<dbReference type="InterPro" id="IPR027417">
    <property type="entry name" value="P-loop_NTPase"/>
</dbReference>
<dbReference type="Pfam" id="PF13671">
    <property type="entry name" value="AAA_33"/>
    <property type="match status" value="1"/>
</dbReference>
<dbReference type="SUPFAM" id="SSF52540">
    <property type="entry name" value="P-loop containing nucleoside triphosphate hydrolases"/>
    <property type="match status" value="1"/>
</dbReference>
<sequence>MLLTHRQGLKRKHRVSSPSARRYVPASCPSEDCRASSTHGALRTGAPVYAQSHFGRCCYLTSDTLSCEKHGILRYYGRQPKIPWAQSQNLKGSLNMPNIVLLVGASGSGKTSLRGDLLAGLREDLPTMPLTSAVIARDDILEDWAAQSDKSYTVTFLTRADEAEVEMFRQLQMAVEKDKDIIIDQTNMSRELRAERMSYIPDHYRKICVTLEVPLLELLDRIETRRVATGKSIPDFVPVNHLGMYERPTHDEGFDEIYIIRPEDPAPQQVPQESLTPGI</sequence>
<proteinExistence type="predicted"/>
<dbReference type="Proteomes" id="UP000885704">
    <property type="component" value="Unassembled WGS sequence"/>
</dbReference>
<evidence type="ECO:0008006" key="3">
    <source>
        <dbReference type="Google" id="ProtNLM"/>
    </source>
</evidence>
<gene>
    <name evidence="2" type="ORF">ENH63_17890</name>
</gene>
<protein>
    <recommendedName>
        <fullName evidence="3">AAA domain-containing protein</fullName>
    </recommendedName>
</protein>
<reference evidence="2" key="1">
    <citation type="journal article" date="2020" name="mSystems">
        <title>Genome- and Community-Level Interaction Insights into Carbon Utilization and Element Cycling Functions of Hydrothermarchaeota in Hydrothermal Sediment.</title>
        <authorList>
            <person name="Zhou Z."/>
            <person name="Liu Y."/>
            <person name="Xu W."/>
            <person name="Pan J."/>
            <person name="Luo Z.H."/>
            <person name="Li M."/>
        </authorList>
    </citation>
    <scope>NUCLEOTIDE SEQUENCE [LARGE SCALE GENOMIC DNA]</scope>
    <source>
        <strain evidence="2">HyVt-323</strain>
    </source>
</reference>
<dbReference type="Gene3D" id="3.40.50.300">
    <property type="entry name" value="P-loop containing nucleotide triphosphate hydrolases"/>
    <property type="match status" value="1"/>
</dbReference>
<comment type="caution">
    <text evidence="2">The sequence shown here is derived from an EMBL/GenBank/DDBJ whole genome shotgun (WGS) entry which is preliminary data.</text>
</comment>
<accession>A0A7V1BIA3</accession>
<dbReference type="AlphaFoldDB" id="A0A7V1BIA3"/>
<dbReference type="EMBL" id="DRFN01000049">
    <property type="protein sequence ID" value="HDZ53604.1"/>
    <property type="molecule type" value="Genomic_DNA"/>
</dbReference>
<evidence type="ECO:0000313" key="2">
    <source>
        <dbReference type="EMBL" id="HDZ53604.1"/>
    </source>
</evidence>
<organism evidence="2">
    <name type="scientific">Sulfitobacter litoralis</name>
    <dbReference type="NCBI Taxonomy" id="335975"/>
    <lineage>
        <taxon>Bacteria</taxon>
        <taxon>Pseudomonadati</taxon>
        <taxon>Pseudomonadota</taxon>
        <taxon>Alphaproteobacteria</taxon>
        <taxon>Rhodobacterales</taxon>
        <taxon>Roseobacteraceae</taxon>
        <taxon>Sulfitobacter</taxon>
    </lineage>
</organism>
<evidence type="ECO:0000256" key="1">
    <source>
        <dbReference type="SAM" id="MobiDB-lite"/>
    </source>
</evidence>